<evidence type="ECO:0000256" key="7">
    <source>
        <dbReference type="SAM" id="MobiDB-lite"/>
    </source>
</evidence>
<protein>
    <submittedName>
        <fullName evidence="10">Subtilisin DY</fullName>
        <ecNumber evidence="10">3.4.21.62</ecNumber>
    </submittedName>
</protein>
<dbReference type="PANTHER" id="PTHR43399">
    <property type="entry name" value="SUBTILISIN-RELATED"/>
    <property type="match status" value="1"/>
</dbReference>
<dbReference type="EMBL" id="CP036432">
    <property type="protein sequence ID" value="QDV84443.1"/>
    <property type="molecule type" value="Genomic_DNA"/>
</dbReference>
<proteinExistence type="inferred from homology"/>
<keyword evidence="4 5" id="KW-0720">Serine protease</keyword>
<dbReference type="GO" id="GO:0004252">
    <property type="term" value="F:serine-type endopeptidase activity"/>
    <property type="evidence" value="ECO:0007669"/>
    <property type="project" value="UniProtKB-EC"/>
</dbReference>
<feature type="region of interest" description="Disordered" evidence="7">
    <location>
        <begin position="175"/>
        <end position="206"/>
    </location>
</feature>
<dbReference type="Proteomes" id="UP000318081">
    <property type="component" value="Chromosome"/>
</dbReference>
<evidence type="ECO:0000256" key="6">
    <source>
        <dbReference type="RuleBase" id="RU003355"/>
    </source>
</evidence>
<dbReference type="PRINTS" id="PR00723">
    <property type="entry name" value="SUBTILISIN"/>
</dbReference>
<dbReference type="PANTHER" id="PTHR43399:SF4">
    <property type="entry name" value="CELL WALL-ASSOCIATED PROTEASE"/>
    <property type="match status" value="1"/>
</dbReference>
<dbReference type="EC" id="3.4.21.62" evidence="10"/>
<comment type="similarity">
    <text evidence="1 5 6">Belongs to the peptidase S8 family.</text>
</comment>
<dbReference type="RefSeq" id="WP_145212702.1">
    <property type="nucleotide sequence ID" value="NZ_CP036432.1"/>
</dbReference>
<gene>
    <name evidence="10" type="primary">apr_1</name>
    <name evidence="10" type="ORF">TBK1r_33880</name>
</gene>
<dbReference type="InterPro" id="IPR000209">
    <property type="entry name" value="Peptidase_S8/S53_dom"/>
</dbReference>
<feature type="active site" description="Charge relay system" evidence="5">
    <location>
        <position position="460"/>
    </location>
</feature>
<organism evidence="10 11">
    <name type="scientific">Stieleria magnilauensis</name>
    <dbReference type="NCBI Taxonomy" id="2527963"/>
    <lineage>
        <taxon>Bacteria</taxon>
        <taxon>Pseudomonadati</taxon>
        <taxon>Planctomycetota</taxon>
        <taxon>Planctomycetia</taxon>
        <taxon>Pirellulales</taxon>
        <taxon>Pirellulaceae</taxon>
        <taxon>Stieleria</taxon>
    </lineage>
</organism>
<feature type="active site" description="Charge relay system" evidence="5">
    <location>
        <position position="301"/>
    </location>
</feature>
<dbReference type="SUPFAM" id="SSF89260">
    <property type="entry name" value="Collagen-binding domain"/>
    <property type="match status" value="1"/>
</dbReference>
<evidence type="ECO:0000259" key="9">
    <source>
        <dbReference type="Pfam" id="PF04151"/>
    </source>
</evidence>
<dbReference type="Pfam" id="PF04151">
    <property type="entry name" value="PPC"/>
    <property type="match status" value="1"/>
</dbReference>
<evidence type="ECO:0000256" key="2">
    <source>
        <dbReference type="ARBA" id="ARBA00022670"/>
    </source>
</evidence>
<feature type="domain" description="Peptidase C-terminal archaeal/bacterial" evidence="9">
    <location>
        <begin position="98"/>
        <end position="161"/>
    </location>
</feature>
<evidence type="ECO:0000313" key="11">
    <source>
        <dbReference type="Proteomes" id="UP000318081"/>
    </source>
</evidence>
<keyword evidence="2 5" id="KW-0645">Protease</keyword>
<reference evidence="10 11" key="1">
    <citation type="submission" date="2019-02" db="EMBL/GenBank/DDBJ databases">
        <title>Deep-cultivation of Planctomycetes and their phenomic and genomic characterization uncovers novel biology.</title>
        <authorList>
            <person name="Wiegand S."/>
            <person name="Jogler M."/>
            <person name="Boedeker C."/>
            <person name="Pinto D."/>
            <person name="Vollmers J."/>
            <person name="Rivas-Marin E."/>
            <person name="Kohn T."/>
            <person name="Peeters S.H."/>
            <person name="Heuer A."/>
            <person name="Rast P."/>
            <person name="Oberbeckmann S."/>
            <person name="Bunk B."/>
            <person name="Jeske O."/>
            <person name="Meyerdierks A."/>
            <person name="Storesund J.E."/>
            <person name="Kallscheuer N."/>
            <person name="Luecker S."/>
            <person name="Lage O.M."/>
            <person name="Pohl T."/>
            <person name="Merkel B.J."/>
            <person name="Hornburger P."/>
            <person name="Mueller R.-W."/>
            <person name="Bruemmer F."/>
            <person name="Labrenz M."/>
            <person name="Spormann A.M."/>
            <person name="Op den Camp H."/>
            <person name="Overmann J."/>
            <person name="Amann R."/>
            <person name="Jetten M.S.M."/>
            <person name="Mascher T."/>
            <person name="Medema M.H."/>
            <person name="Devos D.P."/>
            <person name="Kaster A.-K."/>
            <person name="Ovreas L."/>
            <person name="Rohde M."/>
            <person name="Galperin M.Y."/>
            <person name="Jogler C."/>
        </authorList>
    </citation>
    <scope>NUCLEOTIDE SEQUENCE [LARGE SCALE GENOMIC DNA]</scope>
    <source>
        <strain evidence="10 11">TBK1r</strain>
    </source>
</reference>
<dbReference type="InterPro" id="IPR007280">
    <property type="entry name" value="Peptidase_C_arc/bac"/>
</dbReference>
<dbReference type="InterPro" id="IPR023828">
    <property type="entry name" value="Peptidase_S8_Ser-AS"/>
</dbReference>
<evidence type="ECO:0000256" key="1">
    <source>
        <dbReference type="ARBA" id="ARBA00011073"/>
    </source>
</evidence>
<dbReference type="PROSITE" id="PS00137">
    <property type="entry name" value="SUBTILASE_HIS"/>
    <property type="match status" value="1"/>
</dbReference>
<keyword evidence="3 5" id="KW-0378">Hydrolase</keyword>
<evidence type="ECO:0000256" key="5">
    <source>
        <dbReference type="PROSITE-ProRule" id="PRU01240"/>
    </source>
</evidence>
<dbReference type="Gene3D" id="2.60.120.380">
    <property type="match status" value="1"/>
</dbReference>
<feature type="active site" description="Charge relay system" evidence="5">
    <location>
        <position position="246"/>
    </location>
</feature>
<accession>A0ABX5XR03</accession>
<evidence type="ECO:0000313" key="10">
    <source>
        <dbReference type="EMBL" id="QDV84443.1"/>
    </source>
</evidence>
<keyword evidence="11" id="KW-1185">Reference proteome</keyword>
<dbReference type="PROSITE" id="PS00136">
    <property type="entry name" value="SUBTILASE_ASP"/>
    <property type="match status" value="1"/>
</dbReference>
<dbReference type="InterPro" id="IPR023827">
    <property type="entry name" value="Peptidase_S8_Asp-AS"/>
</dbReference>
<dbReference type="InterPro" id="IPR036852">
    <property type="entry name" value="Peptidase_S8/S53_dom_sf"/>
</dbReference>
<feature type="compositionally biased region" description="Pro residues" evidence="7">
    <location>
        <begin position="184"/>
        <end position="202"/>
    </location>
</feature>
<dbReference type="InterPro" id="IPR051048">
    <property type="entry name" value="Peptidase_S8/S53_subtilisin"/>
</dbReference>
<evidence type="ECO:0000256" key="4">
    <source>
        <dbReference type="ARBA" id="ARBA00022825"/>
    </source>
</evidence>
<dbReference type="Gene3D" id="3.40.50.200">
    <property type="entry name" value="Peptidase S8/S53 domain"/>
    <property type="match status" value="1"/>
</dbReference>
<dbReference type="InterPro" id="IPR034204">
    <property type="entry name" value="PfSUB1-like_cat_dom"/>
</dbReference>
<feature type="domain" description="Peptidase S8/S53" evidence="8">
    <location>
        <begin position="237"/>
        <end position="493"/>
    </location>
</feature>
<dbReference type="CDD" id="cd07473">
    <property type="entry name" value="Peptidases_S8_Subtilisin_like"/>
    <property type="match status" value="1"/>
</dbReference>
<dbReference type="PROSITE" id="PS00138">
    <property type="entry name" value="SUBTILASE_SER"/>
    <property type="match status" value="1"/>
</dbReference>
<dbReference type="SUPFAM" id="SSF52743">
    <property type="entry name" value="Subtilisin-like"/>
    <property type="match status" value="1"/>
</dbReference>
<dbReference type="PROSITE" id="PS51892">
    <property type="entry name" value="SUBTILASE"/>
    <property type="match status" value="1"/>
</dbReference>
<name>A0ABX5XR03_9BACT</name>
<sequence length="633" mass="64608">MRRRKGFRGGVHFASCRRLGVESLETRRLLAGDSLSLSQHPIDDSPAIESVSQQIQDLAGNVSASDAAGDTLQTAANFGVVDGTLQRAGRLSWFDRIDVVRFEIAADAKVRITLDQLNRDANLYVLDRNGNLIGSSTRSSNRSESLSGSLPDGEYYLAISSVDYRSISYRLTLDVQTSPSQPTASPPAAPTPVPQPSPPPEPTTVTPLAEVAYYGGSREWNLNAVAAPEAWAAGYRGQGVTVAVIDTGVDLDHPDLAGALYVNPGEIAGNGIDDDRNGYVDDVSGYDFVSGDAIADDGNGHGTHVAGTIAAGDNGFGVTGVAPDAKILPVRVLDDSGSGTDGGVAAGIRYAADLGVQIINLSLGGGISSRIASAIDYATSLGALVVAAAGNESAASPSYPARHSAESTSVLSVGSFDASGRIAGFSNNVGGSGAVQVDAPGVSVYSTYVGGGYRSLSGTSMASPHVAAVAALTLSANPQLTSSQLRELLSSGTVGQAAASDSIGKVSTLNSVAFAAAGLTSAGGITGSDLATSSTSSTQVRAARGIILPTPTDAIAPHTPKVAERTEEGVIPSPVEGSRTKKVGFAESMSSQAIDDVLADVDNDWTDAASGRCDAEPRVELRAGLNAAEIMWG</sequence>
<dbReference type="InterPro" id="IPR015500">
    <property type="entry name" value="Peptidase_S8_subtilisin-rel"/>
</dbReference>
<dbReference type="Pfam" id="PF00082">
    <property type="entry name" value="Peptidase_S8"/>
    <property type="match status" value="1"/>
</dbReference>
<dbReference type="InterPro" id="IPR022398">
    <property type="entry name" value="Peptidase_S8_His-AS"/>
</dbReference>
<evidence type="ECO:0000259" key="8">
    <source>
        <dbReference type="Pfam" id="PF00082"/>
    </source>
</evidence>
<evidence type="ECO:0000256" key="3">
    <source>
        <dbReference type="ARBA" id="ARBA00022801"/>
    </source>
</evidence>